<evidence type="ECO:0000256" key="1">
    <source>
        <dbReference type="SAM" id="Phobius"/>
    </source>
</evidence>
<dbReference type="STRING" id="551995.SAMN05192574_102374"/>
<feature type="transmembrane region" description="Helical" evidence="1">
    <location>
        <begin position="50"/>
        <end position="76"/>
    </location>
</feature>
<dbReference type="GO" id="GO:0005886">
    <property type="term" value="C:plasma membrane"/>
    <property type="evidence" value="ECO:0007669"/>
    <property type="project" value="TreeGrafter"/>
</dbReference>
<dbReference type="InterPro" id="IPR001036">
    <property type="entry name" value="Acrflvin-R"/>
</dbReference>
<proteinExistence type="predicted"/>
<sequence length="630" mass="69609">MTTIERIKIIEASCKQVGRGVFFSTLIIVASFLPVFLLEGQEGKLFGPLAWTKTFILAIDAILAVTLAPVLISFFLKGKLRTDDHNPLNRGLERIYRPILNWCVTWRKTTLAINIVALLISIPLMLSLGSEFMPPLDEGTILFMPVTQPDVSNAEAKQLLQVQDKIIKSVPEVANVLGKAGRANTATDNSPISMTETIILLKPKDQWRKGLKKEDIINELNAKLQIPGVVNGWTQPIINRINMLSTGIRTDVGLKVYGQNLDTINALSNRMKQALTGLNGVKDLYVDPITGGKYLDIQVNKDAIGRYGLSVDEVNEVVESALGGMNLTTTVEGRQRFSVNARLAQDCRNNLEAIKRTLVQTPNNGPIPLSSVADIRISDGPAMIQSENALLRGTVLFNVRDRDLGSTVKEAQDKLNTLVKTLPKGYYIEWSGQYENLIRAEHTLKLILPIVLIIIFACLYFAFHSIREAFFSLISIPFALIGGAYMVYFFGVHLSVAVAVGFIALFGIAVETGIVMVIYLNDAMQQLVALRGNSKETITREDLREYVMNGAVKRLRPKLMTVCVALFGLVPVLWAAGTGSDVMRPIVLPMIGGVLTSSTHILLVTPLIFLMVKEYELRKHGKLEILEVKE</sequence>
<evidence type="ECO:0000313" key="2">
    <source>
        <dbReference type="EMBL" id="SEN07484.1"/>
    </source>
</evidence>
<feature type="transmembrane region" description="Helical" evidence="1">
    <location>
        <begin position="446"/>
        <end position="463"/>
    </location>
</feature>
<gene>
    <name evidence="2" type="ORF">SAMN05192574_102374</name>
</gene>
<reference evidence="3" key="1">
    <citation type="submission" date="2016-10" db="EMBL/GenBank/DDBJ databases">
        <authorList>
            <person name="Varghese N."/>
            <person name="Submissions S."/>
        </authorList>
    </citation>
    <scope>NUCLEOTIDE SEQUENCE [LARGE SCALE GENOMIC DNA]</scope>
    <source>
        <strain evidence="3">Gh-48</strain>
    </source>
</reference>
<feature type="transmembrane region" description="Helical" evidence="1">
    <location>
        <begin position="496"/>
        <end position="520"/>
    </location>
</feature>
<dbReference type="GO" id="GO:0042910">
    <property type="term" value="F:xenobiotic transmembrane transporter activity"/>
    <property type="evidence" value="ECO:0007669"/>
    <property type="project" value="TreeGrafter"/>
</dbReference>
<keyword evidence="1" id="KW-0472">Membrane</keyword>
<dbReference type="RefSeq" id="WP_091209513.1">
    <property type="nucleotide sequence ID" value="NZ_FOCL01000002.1"/>
</dbReference>
<dbReference type="PANTHER" id="PTHR32063:SF19">
    <property type="entry name" value="CATION EFFLUX SYSTEM PROTEIN CUSA"/>
    <property type="match status" value="1"/>
</dbReference>
<dbReference type="Gene3D" id="3.30.2090.10">
    <property type="entry name" value="Multidrug efflux transporter AcrB TolC docking domain, DN and DC subdomains"/>
    <property type="match status" value="1"/>
</dbReference>
<dbReference type="Gene3D" id="1.20.1640.10">
    <property type="entry name" value="Multidrug efflux transporter AcrB transmembrane domain"/>
    <property type="match status" value="2"/>
</dbReference>
<dbReference type="SUPFAM" id="SSF82714">
    <property type="entry name" value="Multidrug efflux transporter AcrB TolC docking domain, DN and DC subdomains"/>
    <property type="match status" value="1"/>
</dbReference>
<feature type="transmembrane region" description="Helical" evidence="1">
    <location>
        <begin position="559"/>
        <end position="576"/>
    </location>
</feature>
<accession>A0A1H8DL27</accession>
<name>A0A1H8DL27_9SPHI</name>
<dbReference type="Proteomes" id="UP000198942">
    <property type="component" value="Unassembled WGS sequence"/>
</dbReference>
<organism evidence="2 3">
    <name type="scientific">Mucilaginibacter gossypiicola</name>
    <dbReference type="NCBI Taxonomy" id="551995"/>
    <lineage>
        <taxon>Bacteria</taxon>
        <taxon>Pseudomonadati</taxon>
        <taxon>Bacteroidota</taxon>
        <taxon>Sphingobacteriia</taxon>
        <taxon>Sphingobacteriales</taxon>
        <taxon>Sphingobacteriaceae</taxon>
        <taxon>Mucilaginibacter</taxon>
    </lineage>
</organism>
<dbReference type="Pfam" id="PF00873">
    <property type="entry name" value="ACR_tran"/>
    <property type="match status" value="1"/>
</dbReference>
<keyword evidence="1" id="KW-0812">Transmembrane</keyword>
<keyword evidence="3" id="KW-1185">Reference proteome</keyword>
<keyword evidence="1" id="KW-1133">Transmembrane helix</keyword>
<protein>
    <submittedName>
        <fullName evidence="2">Cu(I)/Ag(I) efflux system membrane protein CusA/SilA</fullName>
    </submittedName>
</protein>
<dbReference type="AlphaFoldDB" id="A0A1H8DL27"/>
<dbReference type="EMBL" id="FOCL01000002">
    <property type="protein sequence ID" value="SEN07484.1"/>
    <property type="molecule type" value="Genomic_DNA"/>
</dbReference>
<feature type="transmembrane region" description="Helical" evidence="1">
    <location>
        <begin position="21"/>
        <end position="38"/>
    </location>
</feature>
<dbReference type="PANTHER" id="PTHR32063">
    <property type="match status" value="1"/>
</dbReference>
<feature type="transmembrane region" description="Helical" evidence="1">
    <location>
        <begin position="111"/>
        <end position="129"/>
    </location>
</feature>
<dbReference type="Gene3D" id="3.30.70.1440">
    <property type="entry name" value="Multidrug efflux transporter AcrB pore domain"/>
    <property type="match status" value="1"/>
</dbReference>
<feature type="transmembrane region" description="Helical" evidence="1">
    <location>
        <begin position="588"/>
        <end position="612"/>
    </location>
</feature>
<feature type="transmembrane region" description="Helical" evidence="1">
    <location>
        <begin position="470"/>
        <end position="490"/>
    </location>
</feature>
<dbReference type="PRINTS" id="PR00702">
    <property type="entry name" value="ACRIFLAVINRP"/>
</dbReference>
<evidence type="ECO:0000313" key="3">
    <source>
        <dbReference type="Proteomes" id="UP000198942"/>
    </source>
</evidence>
<dbReference type="SUPFAM" id="SSF82866">
    <property type="entry name" value="Multidrug efflux transporter AcrB transmembrane domain"/>
    <property type="match status" value="2"/>
</dbReference>
<dbReference type="Gene3D" id="3.30.70.1430">
    <property type="entry name" value="Multidrug efflux transporter AcrB pore domain"/>
    <property type="match status" value="1"/>
</dbReference>
<dbReference type="OrthoDB" id="9760604at2"/>
<dbReference type="InterPro" id="IPR027463">
    <property type="entry name" value="AcrB_DN_DC_subdom"/>
</dbReference>